<dbReference type="FunFam" id="2.70.20.60:FF:000002">
    <property type="entry name" value="Matrix protein"/>
    <property type="match status" value="1"/>
</dbReference>
<dbReference type="Gene3D" id="2.70.20.60">
    <property type="entry name" value="Viral matrix protein, C-terminal domain"/>
    <property type="match status" value="1"/>
</dbReference>
<evidence type="ECO:0000256" key="1">
    <source>
        <dbReference type="ARBA" id="ARBA00004328"/>
    </source>
</evidence>
<dbReference type="InterPro" id="IPR055413">
    <property type="entry name" value="Matrix_Paramyxo_C"/>
</dbReference>
<evidence type="ECO:0000259" key="6">
    <source>
        <dbReference type="Pfam" id="PF23765"/>
    </source>
</evidence>
<proteinExistence type="predicted"/>
<dbReference type="Proteomes" id="UP000160051">
    <property type="component" value="Genome"/>
</dbReference>
<evidence type="ECO:0000313" key="8">
    <source>
        <dbReference type="Proteomes" id="UP000160051"/>
    </source>
</evidence>
<dbReference type="GO" id="GO:0019068">
    <property type="term" value="P:virion assembly"/>
    <property type="evidence" value="ECO:0007669"/>
    <property type="project" value="InterPro"/>
</dbReference>
<organism evidence="7 8">
    <name type="scientific">Avian paramyxovirus 1</name>
    <name type="common">NDV</name>
    <name type="synonym">Avian orthoavulavirus 1</name>
    <dbReference type="NCBI Taxonomy" id="2560319"/>
    <lineage>
        <taxon>Viruses</taxon>
        <taxon>Riboviria</taxon>
        <taxon>Orthornavirae</taxon>
        <taxon>Negarnaviricota</taxon>
        <taxon>Haploviricotina</taxon>
        <taxon>Monjiviricetes</taxon>
        <taxon>Mononegavirales</taxon>
        <taxon>Paramyxoviridae</taxon>
        <taxon>Avulavirinae</taxon>
        <taxon>Orthoavulavirus</taxon>
        <taxon>Orthoavulavirus javaense</taxon>
    </lineage>
</organism>
<dbReference type="Pfam" id="PF23765">
    <property type="entry name" value="Matrix_Paramyxo_C"/>
    <property type="match status" value="1"/>
</dbReference>
<feature type="domain" description="Matrix protein C-terminal Paramyxoviridae" evidence="6">
    <location>
        <begin position="187"/>
        <end position="346"/>
    </location>
</feature>
<accession>D9I7S8</accession>
<gene>
    <name evidence="7" type="primary">M</name>
</gene>
<evidence type="ECO:0000256" key="2">
    <source>
        <dbReference type="ARBA" id="ARBA00017678"/>
    </source>
</evidence>
<comment type="subcellular location">
    <subcellularLocation>
        <location evidence="1">Virion</location>
    </subcellularLocation>
</comment>
<name>D9I7S8_NCDV</name>
<evidence type="ECO:0000313" key="7">
    <source>
        <dbReference type="EMBL" id="ADI78951.1"/>
    </source>
</evidence>
<dbReference type="GO" id="GO:0039660">
    <property type="term" value="F:structural constituent of virion"/>
    <property type="evidence" value="ECO:0007669"/>
    <property type="project" value="UniProtKB-KW"/>
</dbReference>
<evidence type="ECO:0000256" key="3">
    <source>
        <dbReference type="ARBA" id="ARBA00022844"/>
    </source>
</evidence>
<dbReference type="Pfam" id="PF00661">
    <property type="entry name" value="Matrix_Paramyxo_N"/>
    <property type="match status" value="1"/>
</dbReference>
<evidence type="ECO:0000256" key="4">
    <source>
        <dbReference type="ARBA" id="ARBA00023311"/>
    </source>
</evidence>
<evidence type="ECO:0000259" key="5">
    <source>
        <dbReference type="Pfam" id="PF00661"/>
    </source>
</evidence>
<protein>
    <recommendedName>
        <fullName evidence="2">Matrix protein</fullName>
    </recommendedName>
</protein>
<reference evidence="7 8" key="1">
    <citation type="journal article" date="2012" name="Virus Genes">
        <title>Complete genome sequence of a velogenic Newcastle disease virus isolated in Mexico.</title>
        <authorList>
            <person name="Absalon A.E."/>
            <person name="Mariano-Matias A."/>
            <person name="Vasquez-Marquez A."/>
            <person name="Morales-Garzon A."/>
            <person name="Cortes-Espinosa D.V."/>
            <person name="Ortega-Garcia R."/>
            <person name="Lucio-Decanini E."/>
        </authorList>
    </citation>
    <scope>NUCLEOTIDE SEQUENCE [LARGE SCALE GENOMIC DNA]</scope>
    <source>
        <strain evidence="7">NDV-P05</strain>
    </source>
</reference>
<keyword evidence="4" id="KW-0468">Viral matrix protein</keyword>
<sequence length="364" mass="39595">MDSSRTIGLYFDSALPSSSLLGFPIVLQNTGGGKKQIPPPYRIQRVGLWAGSKEGLVFFPTYGFIFQIGKEEVTVGTINDKPRQELIFFAMVCLGGVPYGGEFVEPGRACLAMGVTCKKGANHYERIVFSIGQAPRGVENCKVVANRYSSVKAVKPVKAPEKIPGNGNLEYKVNFVSLTVVPRKDVYRIPTAALKVSGSSLYNLALNVTIDVEVDPKSPLVKSLSKSDSGYYANLFLHIGLMSTVDKKGKKVTFDKLERKIRRLNLSVGLSDVLGPSVLVKARGARTKLLAPFFSSSGTACYPIANASPQVAKILWSQTAHLRSVKVIIQAGTQRAVAVTADHEVTSTKIEKRHTIAKYNPFKK</sequence>
<dbReference type="GO" id="GO:0044423">
    <property type="term" value="C:virion component"/>
    <property type="evidence" value="ECO:0007669"/>
    <property type="project" value="UniProtKB-KW"/>
</dbReference>
<dbReference type="InterPro" id="IPR042540">
    <property type="entry name" value="Matrix_N"/>
</dbReference>
<dbReference type="EMBL" id="HM117720">
    <property type="protein sequence ID" value="ADI78951.1"/>
    <property type="molecule type" value="Viral_cRNA"/>
</dbReference>
<dbReference type="InterPro" id="IPR000982">
    <property type="entry name" value="Matrix_Paramyxo_N"/>
</dbReference>
<dbReference type="Gene3D" id="2.70.20.50">
    <property type="entry name" value="Viral matrix protein, N-terminal domain"/>
    <property type="match status" value="1"/>
</dbReference>
<keyword evidence="3" id="KW-0946">Virion</keyword>
<dbReference type="InterPro" id="IPR042539">
    <property type="entry name" value="Matrix_C"/>
</dbReference>
<feature type="domain" description="Matrix protein N-terminal" evidence="5">
    <location>
        <begin position="9"/>
        <end position="183"/>
    </location>
</feature>